<accession>A0A645CSF0</accession>
<proteinExistence type="predicted"/>
<comment type="caution">
    <text evidence="2">The sequence shown here is derived from an EMBL/GenBank/DDBJ whole genome shotgun (WGS) entry which is preliminary data.</text>
</comment>
<feature type="transmembrane region" description="Helical" evidence="1">
    <location>
        <begin position="74"/>
        <end position="91"/>
    </location>
</feature>
<reference evidence="2" key="1">
    <citation type="submission" date="2019-08" db="EMBL/GenBank/DDBJ databases">
        <authorList>
            <person name="Kucharzyk K."/>
            <person name="Murdoch R.W."/>
            <person name="Higgins S."/>
            <person name="Loffler F."/>
        </authorList>
    </citation>
    <scope>NUCLEOTIDE SEQUENCE</scope>
</reference>
<keyword evidence="1" id="KW-0472">Membrane</keyword>
<keyword evidence="1" id="KW-0812">Transmembrane</keyword>
<dbReference type="EMBL" id="VSSQ01029634">
    <property type="protein sequence ID" value="MPM79847.1"/>
    <property type="molecule type" value="Genomic_DNA"/>
</dbReference>
<protein>
    <submittedName>
        <fullName evidence="2">Uncharacterized protein</fullName>
    </submittedName>
</protein>
<evidence type="ECO:0000256" key="1">
    <source>
        <dbReference type="SAM" id="Phobius"/>
    </source>
</evidence>
<evidence type="ECO:0000313" key="2">
    <source>
        <dbReference type="EMBL" id="MPM79847.1"/>
    </source>
</evidence>
<sequence length="135" mass="15431">MGLVLSGVLGVLMLLAGWWVWKNTNRLTLMGAILILGTLLVQPYFLLYDQMILVIPLVLLTYDYLEFGCERWEWILLFALWLIPAACWGVVLWTHVQICPLFLTASVVAILLRVKKSNRTLDLQREPAPEHPLVS</sequence>
<gene>
    <name evidence="2" type="ORF">SDC9_126889</name>
</gene>
<feature type="transmembrane region" description="Helical" evidence="1">
    <location>
        <begin position="32"/>
        <end position="62"/>
    </location>
</feature>
<dbReference type="AlphaFoldDB" id="A0A645CSF0"/>
<name>A0A645CSF0_9ZZZZ</name>
<keyword evidence="1" id="KW-1133">Transmembrane helix</keyword>
<organism evidence="2">
    <name type="scientific">bioreactor metagenome</name>
    <dbReference type="NCBI Taxonomy" id="1076179"/>
    <lineage>
        <taxon>unclassified sequences</taxon>
        <taxon>metagenomes</taxon>
        <taxon>ecological metagenomes</taxon>
    </lineage>
</organism>